<organism evidence="2 3">
    <name type="scientific">Piloderma croceum (strain F 1598)</name>
    <dbReference type="NCBI Taxonomy" id="765440"/>
    <lineage>
        <taxon>Eukaryota</taxon>
        <taxon>Fungi</taxon>
        <taxon>Dikarya</taxon>
        <taxon>Basidiomycota</taxon>
        <taxon>Agaricomycotina</taxon>
        <taxon>Agaricomycetes</taxon>
        <taxon>Agaricomycetidae</taxon>
        <taxon>Atheliales</taxon>
        <taxon>Atheliaceae</taxon>
        <taxon>Piloderma</taxon>
    </lineage>
</organism>
<dbReference type="HOGENOM" id="CLU_1195273_0_0_1"/>
<feature type="region of interest" description="Disordered" evidence="1">
    <location>
        <begin position="155"/>
        <end position="232"/>
    </location>
</feature>
<evidence type="ECO:0000313" key="2">
    <source>
        <dbReference type="EMBL" id="KIM74646.1"/>
    </source>
</evidence>
<feature type="compositionally biased region" description="Basic residues" evidence="1">
    <location>
        <begin position="76"/>
        <end position="87"/>
    </location>
</feature>
<reference evidence="2 3" key="1">
    <citation type="submission" date="2014-04" db="EMBL/GenBank/DDBJ databases">
        <authorList>
            <consortium name="DOE Joint Genome Institute"/>
            <person name="Kuo A."/>
            <person name="Tarkka M."/>
            <person name="Buscot F."/>
            <person name="Kohler A."/>
            <person name="Nagy L.G."/>
            <person name="Floudas D."/>
            <person name="Copeland A."/>
            <person name="Barry K.W."/>
            <person name="Cichocki N."/>
            <person name="Veneault-Fourrey C."/>
            <person name="LaButti K."/>
            <person name="Lindquist E.A."/>
            <person name="Lipzen A."/>
            <person name="Lundell T."/>
            <person name="Morin E."/>
            <person name="Murat C."/>
            <person name="Sun H."/>
            <person name="Tunlid A."/>
            <person name="Henrissat B."/>
            <person name="Grigoriev I.V."/>
            <person name="Hibbett D.S."/>
            <person name="Martin F."/>
            <person name="Nordberg H.P."/>
            <person name="Cantor M.N."/>
            <person name="Hua S.X."/>
        </authorList>
    </citation>
    <scope>NUCLEOTIDE SEQUENCE [LARGE SCALE GENOMIC DNA]</scope>
    <source>
        <strain evidence="2 3">F 1598</strain>
    </source>
</reference>
<feature type="region of interest" description="Disordered" evidence="1">
    <location>
        <begin position="49"/>
        <end position="68"/>
    </location>
</feature>
<accession>A0A0C3F446</accession>
<proteinExistence type="predicted"/>
<feature type="compositionally biased region" description="Polar residues" evidence="1">
    <location>
        <begin position="1"/>
        <end position="13"/>
    </location>
</feature>
<evidence type="ECO:0000313" key="3">
    <source>
        <dbReference type="Proteomes" id="UP000054166"/>
    </source>
</evidence>
<evidence type="ECO:0000256" key="1">
    <source>
        <dbReference type="SAM" id="MobiDB-lite"/>
    </source>
</evidence>
<dbReference type="InParanoid" id="A0A0C3F446"/>
<dbReference type="EMBL" id="KN833057">
    <property type="protein sequence ID" value="KIM74646.1"/>
    <property type="molecule type" value="Genomic_DNA"/>
</dbReference>
<keyword evidence="3" id="KW-1185">Reference proteome</keyword>
<feature type="compositionally biased region" description="Basic and acidic residues" evidence="1">
    <location>
        <begin position="105"/>
        <end position="115"/>
    </location>
</feature>
<feature type="compositionally biased region" description="Basic and acidic residues" evidence="1">
    <location>
        <begin position="214"/>
        <end position="225"/>
    </location>
</feature>
<sequence>MSQKSYPTRSPSFVSPPLNNVLERPAQPSNDPSVADVRNAIHYEKEAFTTRGCNTGTGKPTVFPKRVGQVYLTSNKKIRGHKQKRGACMRSGNGSSGKRHSNGGSEKRNGNDGSRKRSRRAATATATAAPASTAAHLREVPTAVTAAAGETAAELQQQLRQQKRQGGGTCTQGSCKRAQVGKHDEDIYEDDGDGRQRRPTTAIANASTNAPRECANDGKQERARATETSPGR</sequence>
<gene>
    <name evidence="2" type="ORF">PILCRDRAFT_14208</name>
</gene>
<feature type="region of interest" description="Disordered" evidence="1">
    <location>
        <begin position="1"/>
        <end position="38"/>
    </location>
</feature>
<reference evidence="3" key="2">
    <citation type="submission" date="2015-01" db="EMBL/GenBank/DDBJ databases">
        <title>Evolutionary Origins and Diversification of the Mycorrhizal Mutualists.</title>
        <authorList>
            <consortium name="DOE Joint Genome Institute"/>
            <consortium name="Mycorrhizal Genomics Consortium"/>
            <person name="Kohler A."/>
            <person name="Kuo A."/>
            <person name="Nagy L.G."/>
            <person name="Floudas D."/>
            <person name="Copeland A."/>
            <person name="Barry K.W."/>
            <person name="Cichocki N."/>
            <person name="Veneault-Fourrey C."/>
            <person name="LaButti K."/>
            <person name="Lindquist E.A."/>
            <person name="Lipzen A."/>
            <person name="Lundell T."/>
            <person name="Morin E."/>
            <person name="Murat C."/>
            <person name="Riley R."/>
            <person name="Ohm R."/>
            <person name="Sun H."/>
            <person name="Tunlid A."/>
            <person name="Henrissat B."/>
            <person name="Grigoriev I.V."/>
            <person name="Hibbett D.S."/>
            <person name="Martin F."/>
        </authorList>
    </citation>
    <scope>NUCLEOTIDE SEQUENCE [LARGE SCALE GENOMIC DNA]</scope>
    <source>
        <strain evidence="3">F 1598</strain>
    </source>
</reference>
<name>A0A0C3F446_PILCF</name>
<dbReference type="Proteomes" id="UP000054166">
    <property type="component" value="Unassembled WGS sequence"/>
</dbReference>
<dbReference type="AlphaFoldDB" id="A0A0C3F446"/>
<feature type="compositionally biased region" description="Low complexity" evidence="1">
    <location>
        <begin position="121"/>
        <end position="142"/>
    </location>
</feature>
<protein>
    <submittedName>
        <fullName evidence="2">Uncharacterized protein</fullName>
    </submittedName>
</protein>
<feature type="region of interest" description="Disordered" evidence="1">
    <location>
        <begin position="73"/>
        <end position="142"/>
    </location>
</feature>